<feature type="region of interest" description="Disordered" evidence="1">
    <location>
        <begin position="173"/>
        <end position="197"/>
    </location>
</feature>
<dbReference type="SUPFAM" id="SSF50129">
    <property type="entry name" value="GroES-like"/>
    <property type="match status" value="1"/>
</dbReference>
<gene>
    <name evidence="3" type="ORF">BO99DRAFT_476223</name>
</gene>
<dbReference type="InterPro" id="IPR020843">
    <property type="entry name" value="ER"/>
</dbReference>
<dbReference type="InterPro" id="IPR011032">
    <property type="entry name" value="GroES-like_sf"/>
</dbReference>
<dbReference type="Pfam" id="PF13602">
    <property type="entry name" value="ADH_zinc_N_2"/>
    <property type="match status" value="1"/>
</dbReference>
<evidence type="ECO:0000313" key="4">
    <source>
        <dbReference type="Proteomes" id="UP000249829"/>
    </source>
</evidence>
<accession>A0A2V5HHQ6</accession>
<name>A0A2V5HHQ6_ASPV1</name>
<dbReference type="Pfam" id="PF08240">
    <property type="entry name" value="ADH_N"/>
    <property type="match status" value="1"/>
</dbReference>
<dbReference type="InterPro" id="IPR013154">
    <property type="entry name" value="ADH-like_N"/>
</dbReference>
<proteinExistence type="predicted"/>
<feature type="compositionally biased region" description="Pro residues" evidence="1">
    <location>
        <begin position="8"/>
        <end position="22"/>
    </location>
</feature>
<dbReference type="AlphaFoldDB" id="A0A2V5HHQ6"/>
<dbReference type="GO" id="GO:0016491">
    <property type="term" value="F:oxidoreductase activity"/>
    <property type="evidence" value="ECO:0007669"/>
    <property type="project" value="InterPro"/>
</dbReference>
<feature type="domain" description="Enoyl reductase (ER)" evidence="2">
    <location>
        <begin position="25"/>
        <end position="372"/>
    </location>
</feature>
<dbReference type="Gene3D" id="3.40.50.720">
    <property type="entry name" value="NAD(P)-binding Rossmann-like Domain"/>
    <property type="match status" value="1"/>
</dbReference>
<dbReference type="InterPro" id="IPR036291">
    <property type="entry name" value="NAD(P)-bd_dom_sf"/>
</dbReference>
<dbReference type="SUPFAM" id="SSF51735">
    <property type="entry name" value="NAD(P)-binding Rossmann-fold domains"/>
    <property type="match status" value="1"/>
</dbReference>
<dbReference type="PANTHER" id="PTHR43482">
    <property type="entry name" value="PROTEIN AST1-RELATED"/>
    <property type="match status" value="1"/>
</dbReference>
<dbReference type="PANTHER" id="PTHR43482:SF4">
    <property type="entry name" value="ALCOHOL DEHYDROGENASE, PUTATIVE (AFU_ORTHOLOGUE AFUA_7G06260)-RELATED"/>
    <property type="match status" value="1"/>
</dbReference>
<dbReference type="SMART" id="SM00829">
    <property type="entry name" value="PKS_ER"/>
    <property type="match status" value="1"/>
</dbReference>
<dbReference type="Gene3D" id="3.90.180.10">
    <property type="entry name" value="Medium-chain alcohol dehydrogenases, catalytic domain"/>
    <property type="match status" value="2"/>
</dbReference>
<dbReference type="OMA" id="AKCWNYV"/>
<feature type="region of interest" description="Disordered" evidence="1">
    <location>
        <begin position="1"/>
        <end position="25"/>
    </location>
</feature>
<dbReference type="CDD" id="cd05289">
    <property type="entry name" value="MDR_like_2"/>
    <property type="match status" value="1"/>
</dbReference>
<evidence type="ECO:0000313" key="3">
    <source>
        <dbReference type="EMBL" id="PYI15590.1"/>
    </source>
</evidence>
<evidence type="ECO:0000259" key="2">
    <source>
        <dbReference type="SMART" id="SM00829"/>
    </source>
</evidence>
<dbReference type="Proteomes" id="UP000249829">
    <property type="component" value="Unassembled WGS sequence"/>
</dbReference>
<evidence type="ECO:0000256" key="1">
    <source>
        <dbReference type="SAM" id="MobiDB-lite"/>
    </source>
</evidence>
<dbReference type="InterPro" id="IPR052585">
    <property type="entry name" value="Lipid_raft_assoc_Zn_ADH"/>
</dbReference>
<dbReference type="STRING" id="1450538.A0A2V5HHQ6"/>
<dbReference type="EMBL" id="KZ825183">
    <property type="protein sequence ID" value="PYI15590.1"/>
    <property type="molecule type" value="Genomic_DNA"/>
</dbReference>
<organism evidence="3 4">
    <name type="scientific">Aspergillus violaceofuscus (strain CBS 115571)</name>
    <dbReference type="NCBI Taxonomy" id="1450538"/>
    <lineage>
        <taxon>Eukaryota</taxon>
        <taxon>Fungi</taxon>
        <taxon>Dikarya</taxon>
        <taxon>Ascomycota</taxon>
        <taxon>Pezizomycotina</taxon>
        <taxon>Eurotiomycetes</taxon>
        <taxon>Eurotiomycetidae</taxon>
        <taxon>Eurotiales</taxon>
        <taxon>Aspergillaceae</taxon>
        <taxon>Aspergillus</taxon>
    </lineage>
</organism>
<keyword evidence="4" id="KW-1185">Reference proteome</keyword>
<protein>
    <submittedName>
        <fullName evidence="3">NAD(P)-binding protein</fullName>
    </submittedName>
</protein>
<reference evidence="3 4" key="1">
    <citation type="submission" date="2018-02" db="EMBL/GenBank/DDBJ databases">
        <title>The genomes of Aspergillus section Nigri reveals drivers in fungal speciation.</title>
        <authorList>
            <consortium name="DOE Joint Genome Institute"/>
            <person name="Vesth T.C."/>
            <person name="Nybo J."/>
            <person name="Theobald S."/>
            <person name="Brandl J."/>
            <person name="Frisvad J.C."/>
            <person name="Nielsen K.F."/>
            <person name="Lyhne E.K."/>
            <person name="Kogle M.E."/>
            <person name="Kuo A."/>
            <person name="Riley R."/>
            <person name="Clum A."/>
            <person name="Nolan M."/>
            <person name="Lipzen A."/>
            <person name="Salamov A."/>
            <person name="Henrissat B."/>
            <person name="Wiebenga A."/>
            <person name="De vries R.P."/>
            <person name="Grigoriev I.V."/>
            <person name="Mortensen U.H."/>
            <person name="Andersen M.R."/>
            <person name="Baker S.E."/>
        </authorList>
    </citation>
    <scope>NUCLEOTIDE SEQUENCE [LARGE SCALE GENOMIC DNA]</scope>
    <source>
        <strain evidence="3 4">CBS 115571</strain>
    </source>
</reference>
<sequence length="384" mass="40955">MEAIRLHPAPPTSPNPYSPTNPAPATALHLDAQIPIPKPSRPGELLIRVHATTIVRDMLAWPETYHHDYAIPGNDLAGTVIEVFDNDSSSSSRAFHPGDEVLGMTHADRAATWAEYTVATAEEVTGKPAALSWAAAAGLPLSALTAYEALFVHAGVVARPSIEDAVRNATRKKLRFSSHPRSASCGGELDAPHAPQAPQAPQVRILVTGAAGAVGIHLVQLASAVAGAHVVAATSSDARNREFLRGLGADETVEYADLEAMTQQRQAGFDVVVDAVGGEVLARCWGYVKAGGALISVDSSSFDFVERHRERGIGREDVRALFFVVQGGGEELRWLAGLAGAGALVSLVNRTFPFERVREAYEFANGSTVKHTYTRKFISHHPSK</sequence>